<proteinExistence type="predicted"/>
<dbReference type="AlphaFoldDB" id="A0A0E3X0J3"/>
<dbReference type="KEGG" id="mmet:MCMEM_1546"/>
<protein>
    <submittedName>
        <fullName evidence="1">Uncharacterized protein</fullName>
    </submittedName>
</protein>
<dbReference type="PATRIC" id="fig|1434104.5.peg.1684"/>
<keyword evidence="2" id="KW-1185">Reference proteome</keyword>
<dbReference type="Proteomes" id="UP000033048">
    <property type="component" value="Chromosome"/>
</dbReference>
<dbReference type="STRING" id="1434104.MCMEM_1546"/>
<organism evidence="1 2">
    <name type="scientific">Methanococcoides methylutens MM1</name>
    <dbReference type="NCBI Taxonomy" id="1434104"/>
    <lineage>
        <taxon>Archaea</taxon>
        <taxon>Methanobacteriati</taxon>
        <taxon>Methanobacteriota</taxon>
        <taxon>Stenosarchaea group</taxon>
        <taxon>Methanomicrobia</taxon>
        <taxon>Methanosarcinales</taxon>
        <taxon>Methanosarcinaceae</taxon>
        <taxon>Methanococcoides</taxon>
    </lineage>
</organism>
<evidence type="ECO:0000313" key="1">
    <source>
        <dbReference type="EMBL" id="AKB85599.1"/>
    </source>
</evidence>
<reference evidence="1 2" key="1">
    <citation type="submission" date="2014-07" db="EMBL/GenBank/DDBJ databases">
        <title>Methanogenic archaea and the global carbon cycle.</title>
        <authorList>
            <person name="Henriksen J.R."/>
            <person name="Luke J."/>
            <person name="Reinhart S."/>
            <person name="Benedict M.N."/>
            <person name="Youngblut N.D."/>
            <person name="Metcalf M.E."/>
            <person name="Whitaker R.J."/>
            <person name="Metcalf W.W."/>
        </authorList>
    </citation>
    <scope>NUCLEOTIDE SEQUENCE [LARGE SCALE GENOMIC DNA]</scope>
    <source>
        <strain evidence="1 2">MM1</strain>
    </source>
</reference>
<name>A0A0E3X0J3_METMT</name>
<accession>A0A0E3X0J3</accession>
<dbReference type="EMBL" id="CP009518">
    <property type="protein sequence ID" value="AKB85599.1"/>
    <property type="molecule type" value="Genomic_DNA"/>
</dbReference>
<sequence length="91" mass="10328">MVVGVLERKHVHADGVVYIGKEANNIDEQELDVKQAQLFVDVGGKKRKVLEMPQKEAEICGVGRSMFQANKQRIREGKKIDWKTPAVERLL</sequence>
<evidence type="ECO:0000313" key="2">
    <source>
        <dbReference type="Proteomes" id="UP000033048"/>
    </source>
</evidence>
<gene>
    <name evidence="1" type="ORF">MCMEM_1546</name>
</gene>
<dbReference type="HOGENOM" id="CLU_164499_0_0_2"/>